<evidence type="ECO:0000256" key="2">
    <source>
        <dbReference type="ARBA" id="ARBA00023002"/>
    </source>
</evidence>
<dbReference type="GO" id="GO:0016020">
    <property type="term" value="C:membrane"/>
    <property type="evidence" value="ECO:0007669"/>
    <property type="project" value="TreeGrafter"/>
</dbReference>
<gene>
    <name evidence="5" type="ORF">CJD38_13370</name>
</gene>
<keyword evidence="6" id="KW-1185">Reference proteome</keyword>
<dbReference type="InterPro" id="IPR057326">
    <property type="entry name" value="KR_dom"/>
</dbReference>
<dbReference type="Pfam" id="PF00106">
    <property type="entry name" value="adh_short"/>
    <property type="match status" value="1"/>
</dbReference>
<comment type="similarity">
    <text evidence="1 3">Belongs to the short-chain dehydrogenases/reductases (SDR) family.</text>
</comment>
<dbReference type="EMBL" id="QANS01000005">
    <property type="protein sequence ID" value="PTU30501.1"/>
    <property type="molecule type" value="Genomic_DNA"/>
</dbReference>
<dbReference type="PROSITE" id="PS00061">
    <property type="entry name" value="ADH_SHORT"/>
    <property type="match status" value="1"/>
</dbReference>
<proteinExistence type="inferred from homology"/>
<comment type="caution">
    <text evidence="5">The sequence shown here is derived from an EMBL/GenBank/DDBJ whole genome shotgun (WGS) entry which is preliminary data.</text>
</comment>
<dbReference type="PRINTS" id="PR00080">
    <property type="entry name" value="SDRFAMILY"/>
</dbReference>
<dbReference type="InterPro" id="IPR036291">
    <property type="entry name" value="NAD(P)-bd_dom_sf"/>
</dbReference>
<dbReference type="PANTHER" id="PTHR44196:SF1">
    <property type="entry name" value="DEHYDROGENASE_REDUCTASE SDR FAMILY MEMBER 7B"/>
    <property type="match status" value="1"/>
</dbReference>
<dbReference type="PRINTS" id="PR00081">
    <property type="entry name" value="GDHRDH"/>
</dbReference>
<evidence type="ECO:0000256" key="1">
    <source>
        <dbReference type="ARBA" id="ARBA00006484"/>
    </source>
</evidence>
<protein>
    <submittedName>
        <fullName evidence="5">Short-chain dehydrogenase/reductase</fullName>
    </submittedName>
</protein>
<name>A0A2T5MD53_9GAMM</name>
<dbReference type="InterPro" id="IPR020904">
    <property type="entry name" value="Sc_DH/Rdtase_CS"/>
</dbReference>
<evidence type="ECO:0000259" key="4">
    <source>
        <dbReference type="SMART" id="SM00822"/>
    </source>
</evidence>
<dbReference type="GO" id="GO:0016491">
    <property type="term" value="F:oxidoreductase activity"/>
    <property type="evidence" value="ECO:0007669"/>
    <property type="project" value="UniProtKB-KW"/>
</dbReference>
<reference evidence="5 6" key="1">
    <citation type="submission" date="2018-04" db="EMBL/GenBank/DDBJ databases">
        <title>Novel species isolated from glacier.</title>
        <authorList>
            <person name="Liu Q."/>
            <person name="Xin Y.-H."/>
        </authorList>
    </citation>
    <scope>NUCLEOTIDE SEQUENCE [LARGE SCALE GENOMIC DNA]</scope>
    <source>
        <strain evidence="5 6">GT1R17</strain>
    </source>
</reference>
<dbReference type="InterPro" id="IPR002347">
    <property type="entry name" value="SDR_fam"/>
</dbReference>
<dbReference type="AlphaFoldDB" id="A0A2T5MD53"/>
<evidence type="ECO:0000256" key="3">
    <source>
        <dbReference type="RuleBase" id="RU000363"/>
    </source>
</evidence>
<dbReference type="SMART" id="SM00822">
    <property type="entry name" value="PKS_KR"/>
    <property type="match status" value="1"/>
</dbReference>
<evidence type="ECO:0000313" key="5">
    <source>
        <dbReference type="EMBL" id="PTU30501.1"/>
    </source>
</evidence>
<sequence>MLCAHRRRSQMRSVVITGASRGLGLASATHMYQQGWTVVAAMRSIEAGLEKLREATGAKVGDPRLIGVKLDLTDIASIPTTARAIEVAVGAPDVIVHNAGVAAAGVAEETPDEVWQQLFATNLFGPVALTKALLPAMRAKGSGRIVAISSMGAIRGMPIISAYSASKGALERWAEALSQEVAPFGLGVTILVTGSFNTDILTEQTPDYGNHHGPYGTMYESIHTAGKAAVSKALPPSRFALALAEAAEDTAPIVRRTVGSDASALSFISRVLPRTLVHHIIRMAMKIPSQGALSRASLAKLSKT</sequence>
<dbReference type="PANTHER" id="PTHR44196">
    <property type="entry name" value="DEHYDROGENASE/REDUCTASE SDR FAMILY MEMBER 7B"/>
    <property type="match status" value="1"/>
</dbReference>
<dbReference type="SUPFAM" id="SSF51735">
    <property type="entry name" value="NAD(P)-binding Rossmann-fold domains"/>
    <property type="match status" value="1"/>
</dbReference>
<evidence type="ECO:0000313" key="6">
    <source>
        <dbReference type="Proteomes" id="UP000244248"/>
    </source>
</evidence>
<dbReference type="Proteomes" id="UP000244248">
    <property type="component" value="Unassembled WGS sequence"/>
</dbReference>
<feature type="domain" description="Ketoreductase" evidence="4">
    <location>
        <begin position="12"/>
        <end position="193"/>
    </location>
</feature>
<keyword evidence="2" id="KW-0560">Oxidoreductase</keyword>
<accession>A0A2T5MD53</accession>
<organism evidence="5 6">
    <name type="scientific">Stenotrophobium rhamnosiphilum</name>
    <dbReference type="NCBI Taxonomy" id="2029166"/>
    <lineage>
        <taxon>Bacteria</taxon>
        <taxon>Pseudomonadati</taxon>
        <taxon>Pseudomonadota</taxon>
        <taxon>Gammaproteobacteria</taxon>
        <taxon>Nevskiales</taxon>
        <taxon>Nevskiaceae</taxon>
        <taxon>Stenotrophobium</taxon>
    </lineage>
</organism>
<dbReference type="OrthoDB" id="9775296at2"/>
<dbReference type="Gene3D" id="3.40.50.720">
    <property type="entry name" value="NAD(P)-binding Rossmann-like Domain"/>
    <property type="match status" value="1"/>
</dbReference>